<dbReference type="CDD" id="cd00190">
    <property type="entry name" value="Tryp_SPc"/>
    <property type="match status" value="1"/>
</dbReference>
<evidence type="ECO:0000256" key="1">
    <source>
        <dbReference type="ARBA" id="ARBA00022670"/>
    </source>
</evidence>
<dbReference type="PROSITE" id="PS00134">
    <property type="entry name" value="TRYPSIN_HIS"/>
    <property type="match status" value="1"/>
</dbReference>
<keyword evidence="9" id="KW-1185">Reference proteome</keyword>
<feature type="domain" description="Peptidase S1" evidence="7">
    <location>
        <begin position="1"/>
        <end position="211"/>
    </location>
</feature>
<dbReference type="AlphaFoldDB" id="A0A2G9SEW1"/>
<evidence type="ECO:0000259" key="7">
    <source>
        <dbReference type="PROSITE" id="PS50240"/>
    </source>
</evidence>
<gene>
    <name evidence="8" type="ORF">AB205_0221630</name>
</gene>
<reference evidence="9" key="1">
    <citation type="journal article" date="2017" name="Nat. Commun.">
        <title>The North American bullfrog draft genome provides insight into hormonal regulation of long noncoding RNA.</title>
        <authorList>
            <person name="Hammond S.A."/>
            <person name="Warren R.L."/>
            <person name="Vandervalk B.P."/>
            <person name="Kucuk E."/>
            <person name="Khan H."/>
            <person name="Gibb E.A."/>
            <person name="Pandoh P."/>
            <person name="Kirk H."/>
            <person name="Zhao Y."/>
            <person name="Jones M."/>
            <person name="Mungall A.J."/>
            <person name="Coope R."/>
            <person name="Pleasance S."/>
            <person name="Moore R.A."/>
            <person name="Holt R.A."/>
            <person name="Round J.M."/>
            <person name="Ohora S."/>
            <person name="Walle B.V."/>
            <person name="Veldhoen N."/>
            <person name="Helbing C.C."/>
            <person name="Birol I."/>
        </authorList>
    </citation>
    <scope>NUCLEOTIDE SEQUENCE [LARGE SCALE GENOMIC DNA]</scope>
</reference>
<evidence type="ECO:0000256" key="4">
    <source>
        <dbReference type="ARBA" id="ARBA00022825"/>
    </source>
</evidence>
<evidence type="ECO:0000313" key="9">
    <source>
        <dbReference type="Proteomes" id="UP000228934"/>
    </source>
</evidence>
<dbReference type="SUPFAM" id="SSF50494">
    <property type="entry name" value="Trypsin-like serine proteases"/>
    <property type="match status" value="1"/>
</dbReference>
<keyword evidence="1 6" id="KW-0645">Protease</keyword>
<dbReference type="GO" id="GO:0004252">
    <property type="term" value="F:serine-type endopeptidase activity"/>
    <property type="evidence" value="ECO:0007669"/>
    <property type="project" value="InterPro"/>
</dbReference>
<evidence type="ECO:0000256" key="6">
    <source>
        <dbReference type="RuleBase" id="RU363034"/>
    </source>
</evidence>
<protein>
    <recommendedName>
        <fullName evidence="7">Peptidase S1 domain-containing protein</fullName>
    </recommendedName>
</protein>
<dbReference type="PRINTS" id="PR00722">
    <property type="entry name" value="CHYMOTRYPSIN"/>
</dbReference>
<dbReference type="Pfam" id="PF00089">
    <property type="entry name" value="Trypsin"/>
    <property type="match status" value="1"/>
</dbReference>
<organism evidence="8 9">
    <name type="scientific">Aquarana catesbeiana</name>
    <name type="common">American bullfrog</name>
    <name type="synonym">Rana catesbeiana</name>
    <dbReference type="NCBI Taxonomy" id="8400"/>
    <lineage>
        <taxon>Eukaryota</taxon>
        <taxon>Metazoa</taxon>
        <taxon>Chordata</taxon>
        <taxon>Craniata</taxon>
        <taxon>Vertebrata</taxon>
        <taxon>Euteleostomi</taxon>
        <taxon>Amphibia</taxon>
        <taxon>Batrachia</taxon>
        <taxon>Anura</taxon>
        <taxon>Neobatrachia</taxon>
        <taxon>Ranoidea</taxon>
        <taxon>Ranidae</taxon>
        <taxon>Aquarana</taxon>
    </lineage>
</organism>
<evidence type="ECO:0000313" key="8">
    <source>
        <dbReference type="EMBL" id="PIO38023.1"/>
    </source>
</evidence>
<dbReference type="PROSITE" id="PS00135">
    <property type="entry name" value="TRYPSIN_SER"/>
    <property type="match status" value="1"/>
</dbReference>
<dbReference type="PANTHER" id="PTHR24252:SF24">
    <property type="entry name" value="TRANSMEMBRANE PROTEASE SERINE 2-LIKE ISOFORM X1"/>
    <property type="match status" value="1"/>
</dbReference>
<dbReference type="InterPro" id="IPR043504">
    <property type="entry name" value="Peptidase_S1_PA_chymotrypsin"/>
</dbReference>
<dbReference type="InterPro" id="IPR001314">
    <property type="entry name" value="Peptidase_S1A"/>
</dbReference>
<dbReference type="EMBL" id="KV924390">
    <property type="protein sequence ID" value="PIO38023.1"/>
    <property type="molecule type" value="Genomic_DNA"/>
</dbReference>
<name>A0A2G9SEW1_AQUCT</name>
<keyword evidence="2" id="KW-0479">Metal-binding</keyword>
<dbReference type="GO" id="GO:0046872">
    <property type="term" value="F:metal ion binding"/>
    <property type="evidence" value="ECO:0007669"/>
    <property type="project" value="UniProtKB-KW"/>
</dbReference>
<dbReference type="InterPro" id="IPR001254">
    <property type="entry name" value="Trypsin_dom"/>
</dbReference>
<dbReference type="GO" id="GO:0006508">
    <property type="term" value="P:proteolysis"/>
    <property type="evidence" value="ECO:0007669"/>
    <property type="project" value="UniProtKB-KW"/>
</dbReference>
<evidence type="ECO:0000256" key="5">
    <source>
        <dbReference type="ARBA" id="ARBA00023157"/>
    </source>
</evidence>
<evidence type="ECO:0000256" key="3">
    <source>
        <dbReference type="ARBA" id="ARBA00022801"/>
    </source>
</evidence>
<dbReference type="PANTHER" id="PTHR24252">
    <property type="entry name" value="ACROSIN-RELATED"/>
    <property type="match status" value="1"/>
</dbReference>
<proteinExistence type="predicted"/>
<dbReference type="InterPro" id="IPR033116">
    <property type="entry name" value="TRYPSIN_SER"/>
</dbReference>
<dbReference type="FunFam" id="2.40.10.10:FF:000003">
    <property type="entry name" value="Transmembrane serine protease 3"/>
    <property type="match status" value="1"/>
</dbReference>
<dbReference type="SMART" id="SM00020">
    <property type="entry name" value="Tryp_SPc"/>
    <property type="match status" value="1"/>
</dbReference>
<dbReference type="Gene3D" id="2.40.10.10">
    <property type="entry name" value="Trypsin-like serine proteases"/>
    <property type="match status" value="1"/>
</dbReference>
<dbReference type="InterPro" id="IPR009003">
    <property type="entry name" value="Peptidase_S1_PA"/>
</dbReference>
<keyword evidence="3 6" id="KW-0378">Hydrolase</keyword>
<dbReference type="InterPro" id="IPR018114">
    <property type="entry name" value="TRYPSIN_HIS"/>
</dbReference>
<evidence type="ECO:0000256" key="2">
    <source>
        <dbReference type="ARBA" id="ARBA00022723"/>
    </source>
</evidence>
<keyword evidence="4 6" id="KW-0720">Serine protease</keyword>
<dbReference type="OrthoDB" id="6380398at2759"/>
<dbReference type="Proteomes" id="UP000228934">
    <property type="component" value="Unassembled WGS sequence"/>
</dbReference>
<keyword evidence="5" id="KW-1015">Disulfide bond</keyword>
<dbReference type="PROSITE" id="PS50240">
    <property type="entry name" value="TRYPSIN_DOM"/>
    <property type="match status" value="1"/>
</dbReference>
<accession>A0A2G9SEW1</accession>
<sequence length="215" mass="22968">MGQHSCGCSILTPQIILTAAHCFPRGQQQADRWRVECGHSRLTFLFAAQVDKIYIPTSYSLDQKPNDIALIKLKSDLSLTATVQPICLPGFDSNLQAGTPLTVTGWGHTVEGGGTLASTLQGVTIFLIPSDVCNREYFGQIISTMICAGQTTGGKDTCQGDSGGPLVSLGPNSLWQQNGIVSWGDGCARAGKPGVYTNVPPFVAWITSIMKVIYF</sequence>